<feature type="domain" description="Fibronectin type III-like" evidence="4">
    <location>
        <begin position="617"/>
        <end position="686"/>
    </location>
</feature>
<evidence type="ECO:0000256" key="3">
    <source>
        <dbReference type="SAM" id="MobiDB-lite"/>
    </source>
</evidence>
<dbReference type="InterPro" id="IPR013783">
    <property type="entry name" value="Ig-like_fold"/>
</dbReference>
<dbReference type="EMBL" id="LTAZ01000004">
    <property type="protein sequence ID" value="KYH26412.1"/>
    <property type="molecule type" value="Genomic_DNA"/>
</dbReference>
<dbReference type="Pfam" id="PF00933">
    <property type="entry name" value="Glyco_hydro_3"/>
    <property type="match status" value="1"/>
</dbReference>
<evidence type="ECO:0000259" key="4">
    <source>
        <dbReference type="SMART" id="SM01217"/>
    </source>
</evidence>
<dbReference type="GO" id="GO:0004563">
    <property type="term" value="F:beta-N-acetylhexosaminidase activity"/>
    <property type="evidence" value="ECO:0007669"/>
    <property type="project" value="UniProtKB-EC"/>
</dbReference>
<keyword evidence="2 5" id="KW-0378">Hydrolase</keyword>
<dbReference type="Pfam" id="PF14310">
    <property type="entry name" value="Fn3-like"/>
    <property type="match status" value="1"/>
</dbReference>
<dbReference type="InterPro" id="IPR017853">
    <property type="entry name" value="GH"/>
</dbReference>
<sequence length="698" mass="74236">MTDHVTALLDELDLEEKVSLVHGAIDPAGTATGYLPGVERLDIPPLRLVDGPVGVRIPGRKATAFPASLALAASFDPSLGREQGAAMGREANAHDQDVLLGPGTNIVRVPHCGRNFEYFSEDPVHSLSFARAVVEGIQSEDVLACVKHYVANNQETNRTTVDVAVDERTLRELYLPAFRAAVDAGVGSVMAAYNAVDGTPMSEHERLLRGVLKDEWGFDGFVTSDWFGTEDAVRSATGGLDVEMPGISGEAFAALVGMDDGENDQSGESDGGMPDMANIARFEANLAAAIEAGDVPRERLDDMVARVLTGMKRIGRLDGERPEGSLDAPAHRTLAERIAVRGTVLLANDGVLPLDDDADVALVGSNVDTAILGGGGSSEVTPFVRSSPADGVTERADGDVTVAHGLPPIADPSFFDATTSEDGETAASDDRSIDDAVEAARGADTAVVFVRDRATEARDRPDLRLPGEQDDLIEAVAEATDRTVVVINSSGPVELPWREEVGAIIENWYPGQAHGDAIASVLYGDSDPGGRLPVTFAAESAYPTATTARFPGEGGVVKYTEGRLVGYRHFEATEHEAVYPFGHGRSYAAFAYRDAEQVDGSTVRVTVENTSSRAGREVVQAYVRSTGAGRADEPRRELAGFASVRVPAGESVAVDIDLHKQAFVRYGDDGWRNSEGPFVVDVARSATDRRLSVDLRRE</sequence>
<dbReference type="InterPro" id="IPR001764">
    <property type="entry name" value="Glyco_hydro_3_N"/>
</dbReference>
<dbReference type="PATRIC" id="fig|1008153.3.peg.1526"/>
<dbReference type="Gene3D" id="3.40.50.1700">
    <property type="entry name" value="Glycoside hydrolase family 3 C-terminal domain"/>
    <property type="match status" value="1"/>
</dbReference>
<keyword evidence="6" id="KW-1185">Reference proteome</keyword>
<name>A0A151AFT4_9EURY</name>
<comment type="caution">
    <text evidence="5">The sequence shown here is derived from an EMBL/GenBank/DDBJ whole genome shotgun (WGS) entry which is preliminary data.</text>
</comment>
<dbReference type="RefSeq" id="WP_066381097.1">
    <property type="nucleotide sequence ID" value="NZ_LTAZ01000004.1"/>
</dbReference>
<evidence type="ECO:0000313" key="6">
    <source>
        <dbReference type="Proteomes" id="UP000075321"/>
    </source>
</evidence>
<dbReference type="Gene3D" id="2.60.40.10">
    <property type="entry name" value="Immunoglobulins"/>
    <property type="match status" value="1"/>
</dbReference>
<dbReference type="GO" id="GO:0005975">
    <property type="term" value="P:carbohydrate metabolic process"/>
    <property type="evidence" value="ECO:0007669"/>
    <property type="project" value="InterPro"/>
</dbReference>
<dbReference type="Proteomes" id="UP000075321">
    <property type="component" value="Unassembled WGS sequence"/>
</dbReference>
<dbReference type="PANTHER" id="PTHR42715">
    <property type="entry name" value="BETA-GLUCOSIDASE"/>
    <property type="match status" value="1"/>
</dbReference>
<dbReference type="SMART" id="SM01217">
    <property type="entry name" value="Fn3_like"/>
    <property type="match status" value="1"/>
</dbReference>
<accession>A0A151AFT4</accession>
<reference evidence="5 6" key="1">
    <citation type="submission" date="2016-02" db="EMBL/GenBank/DDBJ databases">
        <title>Genome sequence of Halalkalicoccus paucihalophilus DSM 24557.</title>
        <authorList>
            <person name="Poehlein A."/>
            <person name="Daniel R."/>
        </authorList>
    </citation>
    <scope>NUCLEOTIDE SEQUENCE [LARGE SCALE GENOMIC DNA]</scope>
    <source>
        <strain evidence="5 6">DSM 24557</strain>
    </source>
</reference>
<keyword evidence="5" id="KW-0326">Glycosidase</keyword>
<protein>
    <submittedName>
        <fullName evidence="5">Beta-hexosaminidase</fullName>
        <ecNumber evidence="5">3.2.1.52</ecNumber>
    </submittedName>
</protein>
<dbReference type="InterPro" id="IPR002772">
    <property type="entry name" value="Glyco_hydro_3_C"/>
</dbReference>
<dbReference type="InterPro" id="IPR026891">
    <property type="entry name" value="Fn3-like"/>
</dbReference>
<dbReference type="InterPro" id="IPR050288">
    <property type="entry name" value="Cellulose_deg_GH3"/>
</dbReference>
<dbReference type="Pfam" id="PF01915">
    <property type="entry name" value="Glyco_hydro_3_C"/>
    <property type="match status" value="1"/>
</dbReference>
<dbReference type="InterPro" id="IPR036881">
    <property type="entry name" value="Glyco_hydro_3_C_sf"/>
</dbReference>
<dbReference type="PRINTS" id="PR00133">
    <property type="entry name" value="GLHYDRLASE3"/>
</dbReference>
<evidence type="ECO:0000256" key="1">
    <source>
        <dbReference type="ARBA" id="ARBA00005336"/>
    </source>
</evidence>
<evidence type="ECO:0000256" key="2">
    <source>
        <dbReference type="ARBA" id="ARBA00022801"/>
    </source>
</evidence>
<gene>
    <name evidence="5" type="primary">nagZ_1</name>
    <name evidence="5" type="ORF">HAPAU_15100</name>
</gene>
<organism evidence="5 6">
    <name type="scientific">Halalkalicoccus paucihalophilus</name>
    <dbReference type="NCBI Taxonomy" id="1008153"/>
    <lineage>
        <taxon>Archaea</taxon>
        <taxon>Methanobacteriati</taxon>
        <taxon>Methanobacteriota</taxon>
        <taxon>Stenosarchaea group</taxon>
        <taxon>Halobacteria</taxon>
        <taxon>Halobacteriales</taxon>
        <taxon>Halococcaceae</taxon>
        <taxon>Halalkalicoccus</taxon>
    </lineage>
</organism>
<dbReference type="SUPFAM" id="SSF51445">
    <property type="entry name" value="(Trans)glycosidases"/>
    <property type="match status" value="1"/>
</dbReference>
<dbReference type="PANTHER" id="PTHR42715:SF10">
    <property type="entry name" value="BETA-GLUCOSIDASE"/>
    <property type="match status" value="1"/>
</dbReference>
<dbReference type="EC" id="3.2.1.52" evidence="5"/>
<dbReference type="SUPFAM" id="SSF52279">
    <property type="entry name" value="Beta-D-glucan exohydrolase, C-terminal domain"/>
    <property type="match status" value="1"/>
</dbReference>
<proteinExistence type="inferred from homology"/>
<dbReference type="AlphaFoldDB" id="A0A151AFT4"/>
<dbReference type="InterPro" id="IPR036962">
    <property type="entry name" value="Glyco_hydro_3_N_sf"/>
</dbReference>
<dbReference type="Gene3D" id="3.20.20.300">
    <property type="entry name" value="Glycoside hydrolase, family 3, N-terminal domain"/>
    <property type="match status" value="1"/>
</dbReference>
<comment type="similarity">
    <text evidence="1">Belongs to the glycosyl hydrolase 3 family.</text>
</comment>
<feature type="region of interest" description="Disordered" evidence="3">
    <location>
        <begin position="407"/>
        <end position="431"/>
    </location>
</feature>
<evidence type="ECO:0000313" key="5">
    <source>
        <dbReference type="EMBL" id="KYH26412.1"/>
    </source>
</evidence>